<feature type="domain" description="PucR C-terminal helix-turn-helix" evidence="3">
    <location>
        <begin position="488"/>
        <end position="545"/>
    </location>
</feature>
<dbReference type="InterPro" id="IPR025736">
    <property type="entry name" value="PucR_C-HTH_dom"/>
</dbReference>
<dbReference type="Proteomes" id="UP000593601">
    <property type="component" value="Chromosome"/>
</dbReference>
<dbReference type="EMBL" id="CP063304">
    <property type="protein sequence ID" value="QOV19727.1"/>
    <property type="molecule type" value="Genomic_DNA"/>
</dbReference>
<evidence type="ECO:0000313" key="6">
    <source>
        <dbReference type="Proteomes" id="UP000593601"/>
    </source>
</evidence>
<dbReference type="Pfam" id="PF17853">
    <property type="entry name" value="GGDEF_2"/>
    <property type="match status" value="1"/>
</dbReference>
<dbReference type="KEGG" id="bliq:INP51_01760"/>
<organism evidence="5 6">
    <name type="scientific">Blautia liquoris</name>
    <dbReference type="NCBI Taxonomy" id="2779518"/>
    <lineage>
        <taxon>Bacteria</taxon>
        <taxon>Bacillati</taxon>
        <taxon>Bacillota</taxon>
        <taxon>Clostridia</taxon>
        <taxon>Lachnospirales</taxon>
        <taxon>Lachnospiraceae</taxon>
        <taxon>Blautia</taxon>
    </lineage>
</organism>
<comment type="similarity">
    <text evidence="1">Belongs to the CdaR family.</text>
</comment>
<dbReference type="InterPro" id="IPR042070">
    <property type="entry name" value="PucR_C-HTH_sf"/>
</dbReference>
<protein>
    <submittedName>
        <fullName evidence="5">PucR family transcriptional regulator ligand-binding domain-containing protein</fullName>
    </submittedName>
</protein>
<dbReference type="InterPro" id="IPR051448">
    <property type="entry name" value="CdaR-like_regulators"/>
</dbReference>
<evidence type="ECO:0000313" key="5">
    <source>
        <dbReference type="EMBL" id="QOV19727.1"/>
    </source>
</evidence>
<dbReference type="Gene3D" id="1.10.10.2840">
    <property type="entry name" value="PucR C-terminal helix-turn-helix domain"/>
    <property type="match status" value="1"/>
</dbReference>
<keyword evidence="6" id="KW-1185">Reference proteome</keyword>
<evidence type="ECO:0000259" key="2">
    <source>
        <dbReference type="Pfam" id="PF07905"/>
    </source>
</evidence>
<dbReference type="RefSeq" id="WP_193736047.1">
    <property type="nucleotide sequence ID" value="NZ_CP063304.1"/>
</dbReference>
<dbReference type="InterPro" id="IPR012914">
    <property type="entry name" value="PucR_dom"/>
</dbReference>
<feature type="domain" description="Purine catabolism PurC-like" evidence="2">
    <location>
        <begin position="7"/>
        <end position="130"/>
    </location>
</feature>
<sequence length="558" mass="63937">MGFTVEELLKIEEVKNLSVICGQDGLKNEIKGVTIIEAPDIAKFINGGELLLTGLFAFKTCSVDEYKDFLRELGKKEISGLALKRGRTVKEADVKIELLKEFARDNHIPLIEVPFELSFQVIIGLVMEHLFSDEVTQLKYYKTTHDNFSALTLSNGFNENKIRDILGLLDKMICNPVSLYDQYMSCYETTAGEKNQRLKIAADATKYDPGILTNYIYLKQEDEHNRYIVEINLNVGLRMYLVVTEMMSTFSLMDCIALENAIIALQYEFSRIFAVSELEKKFQNDLLHNILSGNIESIEELKKSSSLLDVNIDGYYRVVVFGVTNEKSSRKDTINEKMHHIDLLEETVAHKLPKSKVYRDLDKIVVVMEVNSDSSQIEYREELKDILKQIQAFMTVQNKYLKVKAGVGRIVQGILQLPKTYKEANDAFLFVDIAGDIVGESAVQMMLFSDLGIFKLLCQLDDPEMLREYVPETLGKLYDYKKPQRDDLIMTLKTYLDKNQNLSKTAKSLYVHYKTAAYRIEKIEKITGIDFNNANEVLAVRIGLIVHRMIENYEKKVI</sequence>
<feature type="domain" description="CdaR GGDEF-like" evidence="4">
    <location>
        <begin position="297"/>
        <end position="427"/>
    </location>
</feature>
<proteinExistence type="inferred from homology"/>
<dbReference type="InterPro" id="IPR041522">
    <property type="entry name" value="CdaR_GGDEF"/>
</dbReference>
<dbReference type="AlphaFoldDB" id="A0A7M2RJJ4"/>
<gene>
    <name evidence="5" type="ORF">INP51_01760</name>
</gene>
<reference evidence="5 6" key="1">
    <citation type="submission" date="2020-10" db="EMBL/GenBank/DDBJ databases">
        <title>Blautia liquoris sp.nov., isolated from the mud in a fermentation cellar used for the production of Chinese strong-flavoured liquor.</title>
        <authorList>
            <person name="Lu L."/>
        </authorList>
    </citation>
    <scope>NUCLEOTIDE SEQUENCE [LARGE SCALE GENOMIC DNA]</scope>
    <source>
        <strain evidence="5 6">LZLJ-3</strain>
    </source>
</reference>
<evidence type="ECO:0000259" key="4">
    <source>
        <dbReference type="Pfam" id="PF17853"/>
    </source>
</evidence>
<evidence type="ECO:0000256" key="1">
    <source>
        <dbReference type="ARBA" id="ARBA00006754"/>
    </source>
</evidence>
<accession>A0A7M2RJJ4</accession>
<evidence type="ECO:0000259" key="3">
    <source>
        <dbReference type="Pfam" id="PF13556"/>
    </source>
</evidence>
<dbReference type="Pfam" id="PF07905">
    <property type="entry name" value="PucR"/>
    <property type="match status" value="1"/>
</dbReference>
<dbReference type="Pfam" id="PF13556">
    <property type="entry name" value="HTH_30"/>
    <property type="match status" value="1"/>
</dbReference>
<name>A0A7M2RJJ4_9FIRM</name>
<dbReference type="PANTHER" id="PTHR33744">
    <property type="entry name" value="CARBOHYDRATE DIACID REGULATOR"/>
    <property type="match status" value="1"/>
</dbReference>
<dbReference type="PANTHER" id="PTHR33744:SF1">
    <property type="entry name" value="DNA-BINDING TRANSCRIPTIONAL ACTIVATOR ADER"/>
    <property type="match status" value="1"/>
</dbReference>